<dbReference type="PANTHER" id="PTHR30540:SF97">
    <property type="entry name" value="POTASSIUM TRANSPORTER"/>
    <property type="match status" value="1"/>
</dbReference>
<evidence type="ECO:0000313" key="14">
    <source>
        <dbReference type="Proteomes" id="UP000015453"/>
    </source>
</evidence>
<feature type="transmembrane region" description="Helical" evidence="10">
    <location>
        <begin position="294"/>
        <end position="315"/>
    </location>
</feature>
<evidence type="ECO:0000256" key="9">
    <source>
        <dbReference type="ARBA" id="ARBA00023136"/>
    </source>
</evidence>
<evidence type="ECO:0000256" key="8">
    <source>
        <dbReference type="ARBA" id="ARBA00023065"/>
    </source>
</evidence>
<dbReference type="AlphaFoldDB" id="S8D0W3"/>
<feature type="transmembrane region" description="Helical" evidence="10">
    <location>
        <begin position="444"/>
        <end position="464"/>
    </location>
</feature>
<comment type="subcellular location">
    <subcellularLocation>
        <location evidence="1">Cell membrane</location>
        <topology evidence="1">Multi-pass membrane protein</topology>
    </subcellularLocation>
    <subcellularLocation>
        <location evidence="10">Membrane</location>
        <topology evidence="10">Multi-pass membrane protein</topology>
    </subcellularLocation>
</comment>
<keyword evidence="7 10" id="KW-1133">Transmembrane helix</keyword>
<dbReference type="OrthoDB" id="755086at2759"/>
<comment type="caution">
    <text evidence="10">Lacks conserved residue(s) required for the propagation of feature annotation.</text>
</comment>
<dbReference type="PANTHER" id="PTHR30540">
    <property type="entry name" value="OSMOTIC STRESS POTASSIUM TRANSPORTER"/>
    <property type="match status" value="1"/>
</dbReference>
<keyword evidence="14" id="KW-1185">Reference proteome</keyword>
<evidence type="ECO:0000259" key="12">
    <source>
        <dbReference type="Pfam" id="PF22776"/>
    </source>
</evidence>
<organism evidence="13 14">
    <name type="scientific">Genlisea aurea</name>
    <dbReference type="NCBI Taxonomy" id="192259"/>
    <lineage>
        <taxon>Eukaryota</taxon>
        <taxon>Viridiplantae</taxon>
        <taxon>Streptophyta</taxon>
        <taxon>Embryophyta</taxon>
        <taxon>Tracheophyta</taxon>
        <taxon>Spermatophyta</taxon>
        <taxon>Magnoliopsida</taxon>
        <taxon>eudicotyledons</taxon>
        <taxon>Gunneridae</taxon>
        <taxon>Pentapetalae</taxon>
        <taxon>asterids</taxon>
        <taxon>lamiids</taxon>
        <taxon>Lamiales</taxon>
        <taxon>Lentibulariaceae</taxon>
        <taxon>Genlisea</taxon>
    </lineage>
</organism>
<evidence type="ECO:0000259" key="11">
    <source>
        <dbReference type="Pfam" id="PF02705"/>
    </source>
</evidence>
<dbReference type="InterPro" id="IPR003855">
    <property type="entry name" value="K+_transporter"/>
</dbReference>
<feature type="transmembrane region" description="Helical" evidence="10">
    <location>
        <begin position="213"/>
        <end position="237"/>
    </location>
</feature>
<dbReference type="GO" id="GO:0015079">
    <property type="term" value="F:potassium ion transmembrane transporter activity"/>
    <property type="evidence" value="ECO:0007669"/>
    <property type="project" value="UniProtKB-UniRule"/>
</dbReference>
<evidence type="ECO:0000256" key="3">
    <source>
        <dbReference type="ARBA" id="ARBA00022448"/>
    </source>
</evidence>
<keyword evidence="3" id="KW-0813">Transport</keyword>
<accession>S8D0W3</accession>
<keyword evidence="6 10" id="KW-0630">Potassium</keyword>
<dbReference type="NCBIfam" id="TIGR00794">
    <property type="entry name" value="kup"/>
    <property type="match status" value="1"/>
</dbReference>
<dbReference type="Pfam" id="PF22776">
    <property type="entry name" value="K_trans_C"/>
    <property type="match status" value="1"/>
</dbReference>
<keyword evidence="8 10" id="KW-0406">Ion transport</keyword>
<feature type="transmembrane region" description="Helical" evidence="10">
    <location>
        <begin position="414"/>
        <end position="437"/>
    </location>
</feature>
<evidence type="ECO:0000256" key="10">
    <source>
        <dbReference type="RuleBase" id="RU321113"/>
    </source>
</evidence>
<dbReference type="EMBL" id="AUSU01000592">
    <property type="protein sequence ID" value="EPS73025.1"/>
    <property type="molecule type" value="Genomic_DNA"/>
</dbReference>
<dbReference type="InterPro" id="IPR053952">
    <property type="entry name" value="K_trans_C"/>
</dbReference>
<feature type="transmembrane region" description="Helical" evidence="10">
    <location>
        <begin position="335"/>
        <end position="363"/>
    </location>
</feature>
<evidence type="ECO:0000256" key="6">
    <source>
        <dbReference type="ARBA" id="ARBA00022958"/>
    </source>
</evidence>
<feature type="transmembrane region" description="Helical" evidence="10">
    <location>
        <begin position="47"/>
        <end position="68"/>
    </location>
</feature>
<feature type="transmembrane region" description="Helical" evidence="10">
    <location>
        <begin position="470"/>
        <end position="492"/>
    </location>
</feature>
<keyword evidence="9 10" id="KW-0472">Membrane</keyword>
<comment type="function">
    <text evidence="10">Potassium transporter.</text>
</comment>
<feature type="transmembrane region" description="Helical" evidence="10">
    <location>
        <begin position="130"/>
        <end position="148"/>
    </location>
</feature>
<dbReference type="Proteomes" id="UP000015453">
    <property type="component" value="Unassembled WGS sequence"/>
</dbReference>
<feature type="non-terminal residue" evidence="13">
    <location>
        <position position="1"/>
    </location>
</feature>
<feature type="domain" description="K+ potassium transporter C-terminal" evidence="12">
    <location>
        <begin position="527"/>
        <end position="720"/>
    </location>
</feature>
<gene>
    <name evidence="13" type="ORF">M569_01730</name>
</gene>
<comment type="caution">
    <text evidence="13">The sequence shown here is derived from an EMBL/GenBank/DDBJ whole genome shotgun (WGS) entry which is preliminary data.</text>
</comment>
<evidence type="ECO:0000256" key="2">
    <source>
        <dbReference type="ARBA" id="ARBA00008440"/>
    </source>
</evidence>
<dbReference type="Pfam" id="PF02705">
    <property type="entry name" value="K_trans"/>
    <property type="match status" value="1"/>
</dbReference>
<dbReference type="InterPro" id="IPR053951">
    <property type="entry name" value="K_trans_N"/>
</dbReference>
<keyword evidence="5 10" id="KW-0812">Transmembrane</keyword>
<evidence type="ECO:0000256" key="4">
    <source>
        <dbReference type="ARBA" id="ARBA00022538"/>
    </source>
</evidence>
<evidence type="ECO:0000313" key="13">
    <source>
        <dbReference type="EMBL" id="EPS73025.1"/>
    </source>
</evidence>
<feature type="transmembrane region" description="Helical" evidence="10">
    <location>
        <begin position="384"/>
        <end position="408"/>
    </location>
</feature>
<evidence type="ECO:0000256" key="7">
    <source>
        <dbReference type="ARBA" id="ARBA00022989"/>
    </source>
</evidence>
<protein>
    <recommendedName>
        <fullName evidence="10">Potassium transporter</fullName>
    </recommendedName>
</protein>
<comment type="similarity">
    <text evidence="2 10">Belongs to the HAK/KUP transporter (TC 2.A.72.3) family.</text>
</comment>
<keyword evidence="4 10" id="KW-0633">Potassium transport</keyword>
<feature type="domain" description="K+ potassium transporter integral membrane" evidence="11">
    <location>
        <begin position="12"/>
        <end position="514"/>
    </location>
</feature>
<dbReference type="GO" id="GO:0005886">
    <property type="term" value="C:plasma membrane"/>
    <property type="evidence" value="ECO:0007669"/>
    <property type="project" value="UniProtKB-SubCell"/>
</dbReference>
<name>S8D0W3_9LAMI</name>
<evidence type="ECO:0000256" key="1">
    <source>
        <dbReference type="ARBA" id="ARBA00004651"/>
    </source>
</evidence>
<evidence type="ECO:0000256" key="5">
    <source>
        <dbReference type="ARBA" id="ARBA00022692"/>
    </source>
</evidence>
<proteinExistence type="inferred from homology"/>
<reference evidence="13 14" key="1">
    <citation type="journal article" date="2013" name="BMC Genomics">
        <title>The miniature genome of a carnivorous plant Genlisea aurea contains a low number of genes and short non-coding sequences.</title>
        <authorList>
            <person name="Leushkin E.V."/>
            <person name="Sutormin R.A."/>
            <person name="Nabieva E.R."/>
            <person name="Penin A.A."/>
            <person name="Kondrashov A.S."/>
            <person name="Logacheva M.D."/>
        </authorList>
    </citation>
    <scope>NUCLEOTIDE SEQUENCE [LARGE SCALE GENOMIC DNA]</scope>
</reference>
<sequence>QEETWKHTLLLSFQSIGVIYGRLSTAPLYVLESVDVDVKSKDEIYELFSFIFWTLTIIPLFKYAFIVLRADDGEEGGPFALYSLLCRNARVGLIPSNGNTTKLLDLEDDELSKDESDNNKARKVIEGHKAIQHVLLFLALLGACMMLSDAVLTPSISVLAATKGLARSLAKLFSSEKTKDGVAHALKKYVPTPAACIVLVCLFGLQHQGSQKIGFIFAPIVISWLIFLTGFSLYNIIHHDEKILSAFSPVYMLNFVKKIDIRRWKLLSSIVLCIAGTEAMFADLGHFSKRSIKITFICLVYPVLLITYAGQAAFISRNLGGEEVLHLSESIPNKFLQHIFAVLAIFASAVGSQATITAGFSIINQCQALNCFPRVKVIHTSYDILGQVYVPDMNWLFMILSLAVTVVFHDVSKLARATGLAVSLGMLVTTCLMSVVISLQWEKGLVLSVCFFVFFGSIEAFYLSANVISFFSGGAWCLIFLFILFITVMGIWHYGTLKKYRFDLENKVSIEWLTSYGDVVRVPGIGFIYSDIETGIPAFFSHFIINLPAFHRVLIFVSFRPVPVPYVSPERKYLVGRVGPKEFTIYRCIVRQGYRENMRRTDDLEDRILECIGTYLEAEEGSGADSSEAECSARVGNRRVRFQVPEISSAVNEELRQLSDEKENGIAHFVGRSHVKAKKGSSLIKRMIITAFIFLDKNSRSPPATGLRSPVPALLEVGTVHIL</sequence>